<comment type="caution">
    <text evidence="1">The sequence shown here is derived from an EMBL/GenBank/DDBJ whole genome shotgun (WGS) entry which is preliminary data.</text>
</comment>
<keyword evidence="2" id="KW-1185">Reference proteome</keyword>
<accession>A0A7W4VKD1</accession>
<proteinExistence type="predicted"/>
<gene>
    <name evidence="1" type="ORF">FHR70_001852</name>
</gene>
<organism evidence="1 2">
    <name type="scientific">Microvirga lupini</name>
    <dbReference type="NCBI Taxonomy" id="420324"/>
    <lineage>
        <taxon>Bacteria</taxon>
        <taxon>Pseudomonadati</taxon>
        <taxon>Pseudomonadota</taxon>
        <taxon>Alphaproteobacteria</taxon>
        <taxon>Hyphomicrobiales</taxon>
        <taxon>Methylobacteriaceae</taxon>
        <taxon>Microvirga</taxon>
    </lineage>
</organism>
<dbReference type="AlphaFoldDB" id="A0A7W4VKD1"/>
<dbReference type="Proteomes" id="UP000532010">
    <property type="component" value="Unassembled WGS sequence"/>
</dbReference>
<evidence type="ECO:0000313" key="1">
    <source>
        <dbReference type="EMBL" id="MBB3018798.1"/>
    </source>
</evidence>
<sequence length="59" mass="6921">MRIFSDDLWNPRPSFAFLSTYLVTGQRLKALEKQVPSRPGEPLLEQEQWRALKEICKTT</sequence>
<dbReference type="RefSeq" id="WP_183449341.1">
    <property type="nucleotide sequence ID" value="NZ_JACHWB010000002.1"/>
</dbReference>
<protein>
    <submittedName>
        <fullName evidence="1">Uncharacterized protein</fullName>
    </submittedName>
</protein>
<name>A0A7W4VKD1_9HYPH</name>
<dbReference type="EMBL" id="JACHWB010000002">
    <property type="protein sequence ID" value="MBB3018798.1"/>
    <property type="molecule type" value="Genomic_DNA"/>
</dbReference>
<evidence type="ECO:0000313" key="2">
    <source>
        <dbReference type="Proteomes" id="UP000532010"/>
    </source>
</evidence>
<reference evidence="1 2" key="1">
    <citation type="submission" date="2020-08" db="EMBL/GenBank/DDBJ databases">
        <title>The Agave Microbiome: Exploring the role of microbial communities in plant adaptations to desert environments.</title>
        <authorList>
            <person name="Partida-Martinez L.P."/>
        </authorList>
    </citation>
    <scope>NUCLEOTIDE SEQUENCE [LARGE SCALE GENOMIC DNA]</scope>
    <source>
        <strain evidence="1 2">AT3.9</strain>
    </source>
</reference>